<feature type="non-terminal residue" evidence="2">
    <location>
        <position position="1"/>
    </location>
</feature>
<feature type="region of interest" description="Disordered" evidence="1">
    <location>
        <begin position="84"/>
        <end position="124"/>
    </location>
</feature>
<proteinExistence type="predicted"/>
<dbReference type="OrthoDB" id="10423635at2759"/>
<protein>
    <submittedName>
        <fullName evidence="2">Oxysterol-binding protein 1</fullName>
    </submittedName>
</protein>
<reference evidence="2" key="1">
    <citation type="submission" date="2018-11" db="EMBL/GenBank/DDBJ databases">
        <authorList>
            <person name="Alioto T."/>
            <person name="Alioto T."/>
        </authorList>
    </citation>
    <scope>NUCLEOTIDE SEQUENCE</scope>
</reference>
<gene>
    <name evidence="2" type="ORF">MGAL_10B074554</name>
</gene>
<evidence type="ECO:0000313" key="3">
    <source>
        <dbReference type="Proteomes" id="UP000596742"/>
    </source>
</evidence>
<dbReference type="Proteomes" id="UP000596742">
    <property type="component" value="Unassembled WGS sequence"/>
</dbReference>
<name>A0A8B6BJK5_MYTGA</name>
<organism evidence="2 3">
    <name type="scientific">Mytilus galloprovincialis</name>
    <name type="common">Mediterranean mussel</name>
    <dbReference type="NCBI Taxonomy" id="29158"/>
    <lineage>
        <taxon>Eukaryota</taxon>
        <taxon>Metazoa</taxon>
        <taxon>Spiralia</taxon>
        <taxon>Lophotrochozoa</taxon>
        <taxon>Mollusca</taxon>
        <taxon>Bivalvia</taxon>
        <taxon>Autobranchia</taxon>
        <taxon>Pteriomorphia</taxon>
        <taxon>Mytilida</taxon>
        <taxon>Mytiloidea</taxon>
        <taxon>Mytilidae</taxon>
        <taxon>Mytilinae</taxon>
        <taxon>Mytilus</taxon>
    </lineage>
</organism>
<dbReference type="EMBL" id="UYJE01000238">
    <property type="protein sequence ID" value="VDH91507.1"/>
    <property type="molecule type" value="Genomic_DNA"/>
</dbReference>
<accession>A0A8B6BJK5</accession>
<keyword evidence="3" id="KW-1185">Reference proteome</keyword>
<dbReference type="AlphaFoldDB" id="A0A8B6BJK5"/>
<comment type="caution">
    <text evidence="2">The sequence shown here is derived from an EMBL/GenBank/DDBJ whole genome shotgun (WGS) entry which is preliminary data.</text>
</comment>
<evidence type="ECO:0000256" key="1">
    <source>
        <dbReference type="SAM" id="MobiDB-lite"/>
    </source>
</evidence>
<feature type="compositionally biased region" description="Polar residues" evidence="1">
    <location>
        <begin position="113"/>
        <end position="122"/>
    </location>
</feature>
<sequence>MFEYEHEQRMKLEDMVEQLPKEQVSLEVQAKKSLHLQKNGKEKGTTGSDEDDLFDALDYHADEFEVALPHEIMTHRRMLSETSTYSHIIPDDRSSNGSDTEQDDQEARVYSHINKSNSPTRSEMSDPILTKLCQLNRDDFKVLVATGTFASYENRIYLAGACNIGKSSLASILIGETIPKTWNSTDGLIIHFGRNGIDLQNRKMLPLRK</sequence>
<evidence type="ECO:0000313" key="2">
    <source>
        <dbReference type="EMBL" id="VDH91507.1"/>
    </source>
</evidence>